<gene>
    <name evidence="1" type="ORF">BD289DRAFT_168176</name>
</gene>
<evidence type="ECO:0000313" key="1">
    <source>
        <dbReference type="EMBL" id="PSR76860.1"/>
    </source>
</evidence>
<dbReference type="AlphaFoldDB" id="A0A2T2ZU24"/>
<dbReference type="EMBL" id="KZ678692">
    <property type="protein sequence ID" value="PSR76860.1"/>
    <property type="molecule type" value="Genomic_DNA"/>
</dbReference>
<sequence length="71" mass="7673">MANEHHRKSRIVWEQKSHPEVPLHGRILGATLDGELLQGVFRVLQGLAWHRLALAGCGCSTVTIASGSSST</sequence>
<reference evidence="1 2" key="1">
    <citation type="journal article" date="2018" name="Mycol. Prog.">
        <title>Coniella lustricola, a new species from submerged detritus.</title>
        <authorList>
            <person name="Raudabaugh D.B."/>
            <person name="Iturriaga T."/>
            <person name="Carver A."/>
            <person name="Mondo S."/>
            <person name="Pangilinan J."/>
            <person name="Lipzen A."/>
            <person name="He G."/>
            <person name="Amirebrahimi M."/>
            <person name="Grigoriev I.V."/>
            <person name="Miller A.N."/>
        </authorList>
    </citation>
    <scope>NUCLEOTIDE SEQUENCE [LARGE SCALE GENOMIC DNA]</scope>
    <source>
        <strain evidence="1 2">B22-T-1</strain>
    </source>
</reference>
<name>A0A2T2ZU24_9PEZI</name>
<protein>
    <submittedName>
        <fullName evidence="1">Uncharacterized protein</fullName>
    </submittedName>
</protein>
<dbReference type="InParanoid" id="A0A2T2ZU24"/>
<proteinExistence type="predicted"/>
<organism evidence="1 2">
    <name type="scientific">Coniella lustricola</name>
    <dbReference type="NCBI Taxonomy" id="2025994"/>
    <lineage>
        <taxon>Eukaryota</taxon>
        <taxon>Fungi</taxon>
        <taxon>Dikarya</taxon>
        <taxon>Ascomycota</taxon>
        <taxon>Pezizomycotina</taxon>
        <taxon>Sordariomycetes</taxon>
        <taxon>Sordariomycetidae</taxon>
        <taxon>Diaporthales</taxon>
        <taxon>Schizoparmaceae</taxon>
        <taxon>Coniella</taxon>
    </lineage>
</organism>
<dbReference type="Proteomes" id="UP000241462">
    <property type="component" value="Unassembled WGS sequence"/>
</dbReference>
<keyword evidence="2" id="KW-1185">Reference proteome</keyword>
<accession>A0A2T2ZU24</accession>
<evidence type="ECO:0000313" key="2">
    <source>
        <dbReference type="Proteomes" id="UP000241462"/>
    </source>
</evidence>